<evidence type="ECO:0000313" key="9">
    <source>
        <dbReference type="Proteomes" id="UP000767327"/>
    </source>
</evidence>
<evidence type="ECO:0000256" key="4">
    <source>
        <dbReference type="ARBA" id="ARBA00022989"/>
    </source>
</evidence>
<dbReference type="PANTHER" id="PTHR30287">
    <property type="entry name" value="MEMBRANE COMPONENT OF PREDICTED ABC SUPERFAMILY METABOLITE UPTAKE TRANSPORTER"/>
    <property type="match status" value="1"/>
</dbReference>
<evidence type="ECO:0000259" key="7">
    <source>
        <dbReference type="Pfam" id="PF02687"/>
    </source>
</evidence>
<dbReference type="GO" id="GO:0005886">
    <property type="term" value="C:plasma membrane"/>
    <property type="evidence" value="ECO:0007669"/>
    <property type="project" value="UniProtKB-SubCell"/>
</dbReference>
<evidence type="ECO:0000256" key="1">
    <source>
        <dbReference type="ARBA" id="ARBA00004651"/>
    </source>
</evidence>
<dbReference type="RefSeq" id="WP_273172867.1">
    <property type="nucleotide sequence ID" value="NZ_JAAXZR010000012.1"/>
</dbReference>
<keyword evidence="4 6" id="KW-1133">Transmembrane helix</keyword>
<dbReference type="Proteomes" id="UP000767327">
    <property type="component" value="Unassembled WGS sequence"/>
</dbReference>
<evidence type="ECO:0000313" key="8">
    <source>
        <dbReference type="EMBL" id="NLT79182.1"/>
    </source>
</evidence>
<name>A0A971CYL3_9BIFI</name>
<evidence type="ECO:0000256" key="6">
    <source>
        <dbReference type="SAM" id="Phobius"/>
    </source>
</evidence>
<reference evidence="8" key="2">
    <citation type="submission" date="2020-01" db="EMBL/GenBank/DDBJ databases">
        <authorList>
            <person name="Campanaro S."/>
        </authorList>
    </citation>
    <scope>NUCLEOTIDE SEQUENCE</scope>
    <source>
        <strain evidence="8">AS01afH2WH_6</strain>
    </source>
</reference>
<comment type="caution">
    <text evidence="8">The sequence shown here is derived from an EMBL/GenBank/DDBJ whole genome shotgun (WGS) entry which is preliminary data.</text>
</comment>
<feature type="transmembrane region" description="Helical" evidence="6">
    <location>
        <begin position="381"/>
        <end position="408"/>
    </location>
</feature>
<evidence type="ECO:0000256" key="5">
    <source>
        <dbReference type="ARBA" id="ARBA00023136"/>
    </source>
</evidence>
<accession>A0A971CYL3</accession>
<keyword evidence="3 6" id="KW-0812">Transmembrane</keyword>
<feature type="domain" description="ABC3 transporter permease C-terminal" evidence="7">
    <location>
        <begin position="337"/>
        <end position="458"/>
    </location>
</feature>
<dbReference type="Pfam" id="PF02687">
    <property type="entry name" value="FtsX"/>
    <property type="match status" value="2"/>
</dbReference>
<keyword evidence="2" id="KW-1003">Cell membrane</keyword>
<proteinExistence type="predicted"/>
<feature type="domain" description="ABC3 transporter permease C-terminal" evidence="7">
    <location>
        <begin position="741"/>
        <end position="849"/>
    </location>
</feature>
<evidence type="ECO:0000256" key="3">
    <source>
        <dbReference type="ARBA" id="ARBA00022692"/>
    </source>
</evidence>
<feature type="transmembrane region" description="Helical" evidence="6">
    <location>
        <begin position="790"/>
        <end position="809"/>
    </location>
</feature>
<comment type="subcellular location">
    <subcellularLocation>
        <location evidence="1">Cell membrane</location>
        <topology evidence="1">Multi-pass membrane protein</topology>
    </subcellularLocation>
</comment>
<dbReference type="EMBL" id="JAAXZR010000012">
    <property type="protein sequence ID" value="NLT79182.1"/>
    <property type="molecule type" value="Genomic_DNA"/>
</dbReference>
<dbReference type="InterPro" id="IPR003838">
    <property type="entry name" value="ABC3_permease_C"/>
</dbReference>
<keyword evidence="5 6" id="KW-0472">Membrane</keyword>
<sequence>MMNHSALWKDAWRATAKNGKRFAAIAIICAIGVMMLNGLSSIGADLRGGLDEFFDSTGVHDVSLVSTLGLDDADITALRSVEGVEKAAGVRSQNAYTRVGEKQESATVTSLNPQGIDKPYLSEGHLPKGRHDIAVTRQYLNASGKALGDTLIITAAGSASASSPTLIAEGTYTIVGVVTDPSNIVNPTGPLAVTTGGKTVYPLFVAQSAATSGSAYSSAVVTFSGSSALNTYSEEYGELVARNITGIQAIQQTRERARTDEVKSTALQNLETQKANIAELPDGSAQKTSAEQKIAAAEASIKGISTAQWHINDRNAMSSYADVKNESALIMSVGKAFPMLFLVIAMLISLTAITRMIEEDRQLLGTYKALGYTKTETMAKYVLYSSLACLTGGVIGDLLGIFGLPYAMTRGLINQLYLIPHYPLIIDWPMGIGGVVLFLVAIVGSAILVTSGQMRLNPAALMLPKAPKAGKTILLQRVGFIWNRLSFLDKVTARNLFRYKSRATMVIIGVLGCTALMTIGFGMGNSAFTLMPRQNTEIATYDAMTLTSDANHEASESELKSDKHVQAAKAVRVEAVNLSPHGGTSASSESATQVGAQLIVVPQGSSLKGYINVLDADGHTISLPQDGAIVTENAAKVLGVSAEGSLNMENAGMKTRTVKVNDVARNYTGNYVYMSQQAYQELYGDFTANADLLKLSGDDDADISFTDTLADSDLYLSVVNNAKTARNFTKSFMVFFVIIAFIVVMAAMLAVVVLFTLASTNISERERELATIKVLGFRKREVYSYVNKEMAILAALGTIIGLPCGYYLLEALLHTLNMPGLNIVPKVAWFCYAGAAALSMLFTWLVSLSTNKALDRIDMVGALKSPE</sequence>
<gene>
    <name evidence="8" type="ORF">GXW98_02705</name>
</gene>
<feature type="transmembrane region" description="Helical" evidence="6">
    <location>
        <begin position="428"/>
        <end position="449"/>
    </location>
</feature>
<feature type="transmembrane region" description="Helical" evidence="6">
    <location>
        <begin position="336"/>
        <end position="354"/>
    </location>
</feature>
<feature type="transmembrane region" description="Helical" evidence="6">
    <location>
        <begin position="732"/>
        <end position="757"/>
    </location>
</feature>
<feature type="transmembrane region" description="Helical" evidence="6">
    <location>
        <begin position="829"/>
        <end position="849"/>
    </location>
</feature>
<dbReference type="InterPro" id="IPR038766">
    <property type="entry name" value="Membrane_comp_ABC_pdt"/>
</dbReference>
<dbReference type="AlphaFoldDB" id="A0A971CYL3"/>
<evidence type="ECO:0000256" key="2">
    <source>
        <dbReference type="ARBA" id="ARBA00022475"/>
    </source>
</evidence>
<feature type="transmembrane region" description="Helical" evidence="6">
    <location>
        <begin position="503"/>
        <end position="524"/>
    </location>
</feature>
<organism evidence="8 9">
    <name type="scientific">Bifidobacterium crudilactis</name>
    <dbReference type="NCBI Taxonomy" id="327277"/>
    <lineage>
        <taxon>Bacteria</taxon>
        <taxon>Bacillati</taxon>
        <taxon>Actinomycetota</taxon>
        <taxon>Actinomycetes</taxon>
        <taxon>Bifidobacteriales</taxon>
        <taxon>Bifidobacteriaceae</taxon>
        <taxon>Bifidobacterium</taxon>
    </lineage>
</organism>
<reference evidence="8" key="1">
    <citation type="journal article" date="2020" name="Biotechnol. Biofuels">
        <title>New insights from the biogas microbiome by comprehensive genome-resolved metagenomics of nearly 1600 species originating from multiple anaerobic digesters.</title>
        <authorList>
            <person name="Campanaro S."/>
            <person name="Treu L."/>
            <person name="Rodriguez-R L.M."/>
            <person name="Kovalovszki A."/>
            <person name="Ziels R.M."/>
            <person name="Maus I."/>
            <person name="Zhu X."/>
            <person name="Kougias P.G."/>
            <person name="Basile A."/>
            <person name="Luo G."/>
            <person name="Schluter A."/>
            <person name="Konstantinidis K.T."/>
            <person name="Angelidaki I."/>
        </authorList>
    </citation>
    <scope>NUCLEOTIDE SEQUENCE</scope>
    <source>
        <strain evidence="8">AS01afH2WH_6</strain>
    </source>
</reference>
<protein>
    <submittedName>
        <fullName evidence="8">ABC transporter permease</fullName>
    </submittedName>
</protein>
<dbReference type="PANTHER" id="PTHR30287:SF1">
    <property type="entry name" value="INNER MEMBRANE PROTEIN"/>
    <property type="match status" value="1"/>
</dbReference>
<feature type="transmembrane region" description="Helical" evidence="6">
    <location>
        <begin position="21"/>
        <end position="39"/>
    </location>
</feature>